<comment type="caution">
    <text evidence="1">The sequence shown here is derived from an EMBL/GenBank/DDBJ whole genome shotgun (WGS) entry which is preliminary data.</text>
</comment>
<sequence length="316" mass="36120">MVNIVTKIFTSALKNRLIQWIDHAGVLPDEQAVLLANTTFDLKKKLTVLRDYCSINSLSVNLEKTKCVHFRRGGPRERTNLLYGDNPVDWSEEYVYLGVSFMGLSLGLTAARAAAQRARTASGAAISALASICTESWEGTLRIYDSIVATTLLYASHIWGLCYLDILEQSQLQFFKRLLLHPLGTPSAELKHELAMSNVKVRVLRATLKWIRKLLDMRDHRIPKICFYRLLQLSKNPRSDPKYNWVTQLRLILDSFNAPISIWSNLTSAYWRSQIPSITKLYSAHLRLSDLDIIDPKHLVKYRFPDFWALALPTTL</sequence>
<evidence type="ECO:0000313" key="1">
    <source>
        <dbReference type="EMBL" id="CAG5109331.1"/>
    </source>
</evidence>
<evidence type="ECO:0008006" key="3">
    <source>
        <dbReference type="Google" id="ProtNLM"/>
    </source>
</evidence>
<accession>A0A8J2N0T6</accession>
<protein>
    <recommendedName>
        <fullName evidence="3">Reverse transcriptase domain-containing protein</fullName>
    </recommendedName>
</protein>
<dbReference type="PANTHER" id="PTHR47027:SF20">
    <property type="entry name" value="REVERSE TRANSCRIPTASE-LIKE PROTEIN WITH RNA-DIRECTED DNA POLYMERASE DOMAIN"/>
    <property type="match status" value="1"/>
</dbReference>
<evidence type="ECO:0000313" key="2">
    <source>
        <dbReference type="Proteomes" id="UP000786811"/>
    </source>
</evidence>
<reference evidence="1" key="1">
    <citation type="submission" date="2021-04" db="EMBL/GenBank/DDBJ databases">
        <authorList>
            <person name="Chebbi M.A.C M."/>
        </authorList>
    </citation>
    <scope>NUCLEOTIDE SEQUENCE</scope>
</reference>
<organism evidence="1 2">
    <name type="scientific">Cotesia congregata</name>
    <name type="common">Parasitoid wasp</name>
    <name type="synonym">Apanteles congregatus</name>
    <dbReference type="NCBI Taxonomy" id="51543"/>
    <lineage>
        <taxon>Eukaryota</taxon>
        <taxon>Metazoa</taxon>
        <taxon>Ecdysozoa</taxon>
        <taxon>Arthropoda</taxon>
        <taxon>Hexapoda</taxon>
        <taxon>Insecta</taxon>
        <taxon>Pterygota</taxon>
        <taxon>Neoptera</taxon>
        <taxon>Endopterygota</taxon>
        <taxon>Hymenoptera</taxon>
        <taxon>Apocrita</taxon>
        <taxon>Ichneumonoidea</taxon>
        <taxon>Braconidae</taxon>
        <taxon>Microgastrinae</taxon>
        <taxon>Cotesia</taxon>
    </lineage>
</organism>
<proteinExistence type="predicted"/>
<dbReference type="PANTHER" id="PTHR47027">
    <property type="entry name" value="REVERSE TRANSCRIPTASE DOMAIN-CONTAINING PROTEIN"/>
    <property type="match status" value="1"/>
</dbReference>
<name>A0A8J2N0T6_COTCN</name>
<dbReference type="OrthoDB" id="7700451at2759"/>
<gene>
    <name evidence="1" type="ORF">HICCMSTLAB_LOCUS13967</name>
</gene>
<keyword evidence="2" id="KW-1185">Reference proteome</keyword>
<dbReference type="AlphaFoldDB" id="A0A8J2N0T6"/>
<dbReference type="EMBL" id="CAJNRD030001124">
    <property type="protein sequence ID" value="CAG5109331.1"/>
    <property type="molecule type" value="Genomic_DNA"/>
</dbReference>
<dbReference type="Proteomes" id="UP000786811">
    <property type="component" value="Unassembled WGS sequence"/>
</dbReference>